<proteinExistence type="predicted"/>
<dbReference type="SUPFAM" id="SSF52047">
    <property type="entry name" value="RNI-like"/>
    <property type="match status" value="1"/>
</dbReference>
<dbReference type="VEuPathDB" id="FungiDB:AeMF1_018131"/>
<dbReference type="Gene3D" id="3.80.10.10">
    <property type="entry name" value="Ribonuclease Inhibitor"/>
    <property type="match status" value="1"/>
</dbReference>
<keyword evidence="2" id="KW-1185">Reference proteome</keyword>
<reference evidence="1 2" key="1">
    <citation type="submission" date="2019-07" db="EMBL/GenBank/DDBJ databases">
        <title>Genomics analysis of Aphanomyces spp. identifies a new class of oomycete effector associated with host adaptation.</title>
        <authorList>
            <person name="Gaulin E."/>
        </authorList>
    </citation>
    <scope>NUCLEOTIDE SEQUENCE [LARGE SCALE GENOMIC DNA]</scope>
    <source>
        <strain evidence="1 2">ATCC 201684</strain>
    </source>
</reference>
<gene>
    <name evidence="1" type="ORF">Ae201684_000481</name>
</gene>
<evidence type="ECO:0000313" key="2">
    <source>
        <dbReference type="Proteomes" id="UP000481153"/>
    </source>
</evidence>
<protein>
    <submittedName>
        <fullName evidence="1">Uncharacterized protein</fullName>
    </submittedName>
</protein>
<comment type="caution">
    <text evidence="1">The sequence shown here is derived from an EMBL/GenBank/DDBJ whole genome shotgun (WGS) entry which is preliminary data.</text>
</comment>
<accession>A0A6G0XY51</accession>
<dbReference type="Proteomes" id="UP000481153">
    <property type="component" value="Unassembled WGS sequence"/>
</dbReference>
<dbReference type="InterPro" id="IPR032675">
    <property type="entry name" value="LRR_dom_sf"/>
</dbReference>
<evidence type="ECO:0000313" key="1">
    <source>
        <dbReference type="EMBL" id="KAF0745467.1"/>
    </source>
</evidence>
<sequence length="432" mass="49529">MMIGSYIAKPKHLFTYLEALRPANLLGPLEHLWQLGLVKKHSDVWPSLVLWNDDVAFDSNVMTSLQAFAKYYKVVEVHDIENLQSLNPQSFDPSTEWHMYSHTTRMIDTWQEWTSLRVTRWQWNLCRNALDLARSSFLAALPQLSYLSSLSLMVQDSTLLEAVLAFASNSRELIELRLDCFLTQRLSVTTEMLQNVIRWFERKPVRMFKFSSWNTRPTDPAVRQIFYRVVFGCPTLDELVCLWTDLNDMDFTDIQLHMRSLVLHRCNLGSDNLSALADRLPGSSMTHLAVKALENDNFSGLERLLQVLPSSSIKDLDLSGSYIEQAAWFSLAPLLSSCRLESLVLVNTSLFSDQIELIARAIQDNGTISRLDCSRNPLDVQGARCLIESATHSTRPIHMRLLYLIDSFNISHAGRDELKQLADQRGLNHFYI</sequence>
<dbReference type="EMBL" id="VJMJ01000002">
    <property type="protein sequence ID" value="KAF0745467.1"/>
    <property type="molecule type" value="Genomic_DNA"/>
</dbReference>
<organism evidence="1 2">
    <name type="scientific">Aphanomyces euteiches</name>
    <dbReference type="NCBI Taxonomy" id="100861"/>
    <lineage>
        <taxon>Eukaryota</taxon>
        <taxon>Sar</taxon>
        <taxon>Stramenopiles</taxon>
        <taxon>Oomycota</taxon>
        <taxon>Saprolegniomycetes</taxon>
        <taxon>Saprolegniales</taxon>
        <taxon>Verrucalvaceae</taxon>
        <taxon>Aphanomyces</taxon>
    </lineage>
</organism>
<dbReference type="AlphaFoldDB" id="A0A6G0XY51"/>
<name>A0A6G0XY51_9STRA</name>